<protein>
    <recommendedName>
        <fullName evidence="4">UsfY protein</fullName>
    </recommendedName>
</protein>
<name>A0A2S2C5A2_9NOCA</name>
<proteinExistence type="predicted"/>
<accession>A0A2S2C5A2</accession>
<evidence type="ECO:0000313" key="3">
    <source>
        <dbReference type="Proteomes" id="UP000245711"/>
    </source>
</evidence>
<dbReference type="OrthoDB" id="4567060at2"/>
<dbReference type="Proteomes" id="UP000245711">
    <property type="component" value="Plasmid pRB98"/>
</dbReference>
<evidence type="ECO:0000313" key="2">
    <source>
        <dbReference type="EMBL" id="AWK76071.1"/>
    </source>
</evidence>
<dbReference type="KEGG" id="roz:CBI38_31445"/>
<keyword evidence="1" id="KW-1133">Transmembrane helix</keyword>
<dbReference type="RefSeq" id="WP_109335566.1">
    <property type="nucleotide sequence ID" value="NZ_CP021355.1"/>
</dbReference>
<evidence type="ECO:0008006" key="4">
    <source>
        <dbReference type="Google" id="ProtNLM"/>
    </source>
</evidence>
<keyword evidence="2" id="KW-0614">Plasmid</keyword>
<keyword evidence="1" id="KW-0472">Membrane</keyword>
<geneLocation type="plasmid" evidence="3">
    <name>prb98</name>
</geneLocation>
<feature type="transmembrane region" description="Helical" evidence="1">
    <location>
        <begin position="57"/>
        <end position="77"/>
    </location>
</feature>
<keyword evidence="3" id="KW-1185">Reference proteome</keyword>
<gene>
    <name evidence="2" type="ORF">CBI38_31445</name>
</gene>
<evidence type="ECO:0000256" key="1">
    <source>
        <dbReference type="SAM" id="Phobius"/>
    </source>
</evidence>
<dbReference type="EMBL" id="CP021355">
    <property type="protein sequence ID" value="AWK76071.1"/>
    <property type="molecule type" value="Genomic_DNA"/>
</dbReference>
<feature type="transmembrane region" description="Helical" evidence="1">
    <location>
        <begin position="32"/>
        <end position="51"/>
    </location>
</feature>
<organism evidence="2 3">
    <name type="scientific">Rhodococcus oxybenzonivorans</name>
    <dbReference type="NCBI Taxonomy" id="1990687"/>
    <lineage>
        <taxon>Bacteria</taxon>
        <taxon>Bacillati</taxon>
        <taxon>Actinomycetota</taxon>
        <taxon>Actinomycetes</taxon>
        <taxon>Mycobacteriales</taxon>
        <taxon>Nocardiaceae</taxon>
        <taxon>Rhodococcus</taxon>
    </lineage>
</organism>
<keyword evidence="1" id="KW-0812">Transmembrane</keyword>
<dbReference type="AlphaFoldDB" id="A0A2S2C5A2"/>
<reference evidence="2 3" key="1">
    <citation type="submission" date="2017-05" db="EMBL/GenBank/DDBJ databases">
        <title>Isolation of Rhodococcus sp. S2-17 biodegrading of BP-3.</title>
        <authorList>
            <person name="Lee Y."/>
            <person name="Kim K.H."/>
            <person name="Chun B.H."/>
            <person name="Jung H.S."/>
            <person name="Jeon C.O."/>
        </authorList>
    </citation>
    <scope>NUCLEOTIDE SEQUENCE [LARGE SCALE GENOMIC DNA]</scope>
    <source>
        <strain evidence="2 3">S2-17</strain>
        <plasmid evidence="3">prb98</plasmid>
    </source>
</reference>
<sequence length="96" mass="10283">MAGTEDHPHDEGRTMREHAGEAIIDRRNWPGFLLLGIGIALLAMALVAAGYGMEGWAVVAGSVCVLCFLSGIVLVLLEHRRVKALEGKTLSDQEGN</sequence>